<sequence length="371" mass="41097">MHFHGFPKHETDLQPTWNLNILVVVNQAEVPQVRKVPTTRSGSRVLRDGFTKAVQEMIDQGLKQLLIQEMSGLKIEDPTKPIEVQDQSGPTQFSSIVHNQTGLIISTFDLLSPRRVHVVFASSPLEGHNCGYKSPANLHLTGRLFRSASSPVQTPAHNILVSEPKAPETLDHFRASLQKDMGDININGVQNQADVNAQLQALQAGQAQLTETMNAMFAQLNRLGQGNCPNARPAARRFGPYLERPQSQSEGDDSDYEPPDRGDESRAARGGRREYRIQGDGSPIRRRNGNGFTKTVQEMIDQGLKQLLIQEMFGLKIEDPTKPIEVQDQSGPTQFSSIVHNRTGRIISTFDLLVQVAGQSPSNPPPLQIRL</sequence>
<name>A0A8S9IQ74_BRACR</name>
<comment type="caution">
    <text evidence="2">The sequence shown here is derived from an EMBL/GenBank/DDBJ whole genome shotgun (WGS) entry which is preliminary data.</text>
</comment>
<feature type="compositionally biased region" description="Basic and acidic residues" evidence="1">
    <location>
        <begin position="258"/>
        <end position="277"/>
    </location>
</feature>
<evidence type="ECO:0000313" key="2">
    <source>
        <dbReference type="EMBL" id="KAF2571116.1"/>
    </source>
</evidence>
<reference evidence="2" key="1">
    <citation type="submission" date="2019-12" db="EMBL/GenBank/DDBJ databases">
        <title>Genome sequencing and annotation of Brassica cretica.</title>
        <authorList>
            <person name="Studholme D.J."/>
            <person name="Sarris P.F."/>
        </authorList>
    </citation>
    <scope>NUCLEOTIDE SEQUENCE</scope>
    <source>
        <strain evidence="2">PFS-102/07</strain>
        <tissue evidence="2">Leaf</tissue>
    </source>
</reference>
<organism evidence="2">
    <name type="scientific">Brassica cretica</name>
    <name type="common">Mustard</name>
    <dbReference type="NCBI Taxonomy" id="69181"/>
    <lineage>
        <taxon>Eukaryota</taxon>
        <taxon>Viridiplantae</taxon>
        <taxon>Streptophyta</taxon>
        <taxon>Embryophyta</taxon>
        <taxon>Tracheophyta</taxon>
        <taxon>Spermatophyta</taxon>
        <taxon>Magnoliopsida</taxon>
        <taxon>eudicotyledons</taxon>
        <taxon>Gunneridae</taxon>
        <taxon>Pentapetalae</taxon>
        <taxon>rosids</taxon>
        <taxon>malvids</taxon>
        <taxon>Brassicales</taxon>
        <taxon>Brassicaceae</taxon>
        <taxon>Brassiceae</taxon>
        <taxon>Brassica</taxon>
    </lineage>
</organism>
<gene>
    <name evidence="2" type="ORF">F2Q70_00005028</name>
</gene>
<proteinExistence type="predicted"/>
<dbReference type="EMBL" id="QGKY02001015">
    <property type="protein sequence ID" value="KAF2571116.1"/>
    <property type="molecule type" value="Genomic_DNA"/>
</dbReference>
<protein>
    <submittedName>
        <fullName evidence="2">Uncharacterized protein</fullName>
    </submittedName>
</protein>
<dbReference type="AlphaFoldDB" id="A0A8S9IQ74"/>
<accession>A0A8S9IQ74</accession>
<feature type="region of interest" description="Disordered" evidence="1">
    <location>
        <begin position="241"/>
        <end position="290"/>
    </location>
</feature>
<evidence type="ECO:0000256" key="1">
    <source>
        <dbReference type="SAM" id="MobiDB-lite"/>
    </source>
</evidence>